<accession>A0A382MKI4</accession>
<proteinExistence type="predicted"/>
<evidence type="ECO:0000313" key="2">
    <source>
        <dbReference type="EMBL" id="SVC47912.1"/>
    </source>
</evidence>
<evidence type="ECO:0000259" key="1">
    <source>
        <dbReference type="Pfam" id="PF14714"/>
    </source>
</evidence>
<dbReference type="InterPro" id="IPR032859">
    <property type="entry name" value="KH_dom-like"/>
</dbReference>
<dbReference type="Pfam" id="PF14714">
    <property type="entry name" value="KH_dom-like"/>
    <property type="match status" value="1"/>
</dbReference>
<protein>
    <recommendedName>
        <fullName evidence="1">GTPase Der C-terminal KH-domain-like domain-containing protein</fullName>
    </recommendedName>
</protein>
<dbReference type="PANTHER" id="PTHR43834">
    <property type="entry name" value="GTPASE DER"/>
    <property type="match status" value="1"/>
</dbReference>
<reference evidence="2" key="1">
    <citation type="submission" date="2018-05" db="EMBL/GenBank/DDBJ databases">
        <authorList>
            <person name="Lanie J.A."/>
            <person name="Ng W.-L."/>
            <person name="Kazmierczak K.M."/>
            <person name="Andrzejewski T.M."/>
            <person name="Davidsen T.M."/>
            <person name="Wayne K.J."/>
            <person name="Tettelin H."/>
            <person name="Glass J.I."/>
            <person name="Rusch D."/>
            <person name="Podicherti R."/>
            <person name="Tsui H.-C.T."/>
            <person name="Winkler M.E."/>
        </authorList>
    </citation>
    <scope>NUCLEOTIDE SEQUENCE</scope>
</reference>
<sequence>AHPAPAGVRVLYATQGATDPPTFTLFANRELPRTWLRYLERRLREDLDLGSTPIKLRVRRRSE</sequence>
<dbReference type="EMBL" id="UINC01093468">
    <property type="protein sequence ID" value="SVC47912.1"/>
    <property type="molecule type" value="Genomic_DNA"/>
</dbReference>
<feature type="domain" description="GTPase Der C-terminal KH-domain-like" evidence="1">
    <location>
        <begin position="2"/>
        <end position="59"/>
    </location>
</feature>
<dbReference type="Gene3D" id="3.30.300.20">
    <property type="match status" value="1"/>
</dbReference>
<organism evidence="2">
    <name type="scientific">marine metagenome</name>
    <dbReference type="NCBI Taxonomy" id="408172"/>
    <lineage>
        <taxon>unclassified sequences</taxon>
        <taxon>metagenomes</taxon>
        <taxon>ecological metagenomes</taxon>
    </lineage>
</organism>
<dbReference type="SUPFAM" id="SSF82653">
    <property type="entry name" value="Probable GTPase Der, C-terminal domain"/>
    <property type="match status" value="1"/>
</dbReference>
<gene>
    <name evidence="2" type="ORF">METZ01_LOCUS300766</name>
</gene>
<dbReference type="PANTHER" id="PTHR43834:SF6">
    <property type="entry name" value="GTPASE DER"/>
    <property type="match status" value="1"/>
</dbReference>
<feature type="non-terminal residue" evidence="2">
    <location>
        <position position="1"/>
    </location>
</feature>
<dbReference type="InterPro" id="IPR015946">
    <property type="entry name" value="KH_dom-like_a/b"/>
</dbReference>
<dbReference type="AlphaFoldDB" id="A0A382MKI4"/>
<name>A0A382MKI4_9ZZZZ</name>